<evidence type="ECO:0000256" key="1">
    <source>
        <dbReference type="SAM" id="MobiDB-lite"/>
    </source>
</evidence>
<organism evidence="2 3">
    <name type="scientific">Eumeta variegata</name>
    <name type="common">Bagworm moth</name>
    <name type="synonym">Eumeta japonica</name>
    <dbReference type="NCBI Taxonomy" id="151549"/>
    <lineage>
        <taxon>Eukaryota</taxon>
        <taxon>Metazoa</taxon>
        <taxon>Ecdysozoa</taxon>
        <taxon>Arthropoda</taxon>
        <taxon>Hexapoda</taxon>
        <taxon>Insecta</taxon>
        <taxon>Pterygota</taxon>
        <taxon>Neoptera</taxon>
        <taxon>Endopterygota</taxon>
        <taxon>Lepidoptera</taxon>
        <taxon>Glossata</taxon>
        <taxon>Ditrysia</taxon>
        <taxon>Tineoidea</taxon>
        <taxon>Psychidae</taxon>
        <taxon>Oiketicinae</taxon>
        <taxon>Eumeta</taxon>
    </lineage>
</organism>
<accession>A0A4C1SQH0</accession>
<sequence length="193" mass="20494">MEVEVTQVLPSAASATLSQSTQVQAATSAQVATDTASSKTGIKPAAPPRAKAPPPIFLRKDANFVKISADCTRLHINYSRPSAVDGIKIICPNVESFRSLNRRDDSLLWMVLAILPRTDDAKKIFNSLLVVCGLSGIRIEAPFKKGGPGQCHRCQNYGHAAANCHAVMSAMSGPSLDQRVPVHSGDGGETLLC</sequence>
<name>A0A4C1SQH0_EUMVA</name>
<dbReference type="OrthoDB" id="8123886at2759"/>
<dbReference type="AlphaFoldDB" id="A0A4C1SQH0"/>
<dbReference type="Proteomes" id="UP000299102">
    <property type="component" value="Unassembled WGS sequence"/>
</dbReference>
<gene>
    <name evidence="2" type="ORF">EVAR_101824_1</name>
</gene>
<keyword evidence="3" id="KW-1185">Reference proteome</keyword>
<comment type="caution">
    <text evidence="2">The sequence shown here is derived from an EMBL/GenBank/DDBJ whole genome shotgun (WGS) entry which is preliminary data.</text>
</comment>
<dbReference type="EMBL" id="BGZK01000010">
    <property type="protein sequence ID" value="GBP03478.1"/>
    <property type="molecule type" value="Genomic_DNA"/>
</dbReference>
<feature type="region of interest" description="Disordered" evidence="1">
    <location>
        <begin position="33"/>
        <end position="53"/>
    </location>
</feature>
<evidence type="ECO:0000313" key="2">
    <source>
        <dbReference type="EMBL" id="GBP03478.1"/>
    </source>
</evidence>
<proteinExistence type="predicted"/>
<protein>
    <submittedName>
        <fullName evidence="2">Uncharacterized protein</fullName>
    </submittedName>
</protein>
<reference evidence="2 3" key="1">
    <citation type="journal article" date="2019" name="Commun. Biol.">
        <title>The bagworm genome reveals a unique fibroin gene that provides high tensile strength.</title>
        <authorList>
            <person name="Kono N."/>
            <person name="Nakamura H."/>
            <person name="Ohtoshi R."/>
            <person name="Tomita M."/>
            <person name="Numata K."/>
            <person name="Arakawa K."/>
        </authorList>
    </citation>
    <scope>NUCLEOTIDE SEQUENCE [LARGE SCALE GENOMIC DNA]</scope>
</reference>
<evidence type="ECO:0000313" key="3">
    <source>
        <dbReference type="Proteomes" id="UP000299102"/>
    </source>
</evidence>